<comment type="caution">
    <text evidence="1">The sequence shown here is derived from an EMBL/GenBank/DDBJ whole genome shotgun (WGS) entry which is preliminary data.</text>
</comment>
<sequence length="69" mass="7699">MIGGLSRADFHSQNIDKARDEAGRLFAMKAGLQGAWLGWVASQIYALRPAEYASMVRRELQSLQEKSES</sequence>
<evidence type="ECO:0000313" key="2">
    <source>
        <dbReference type="Proteomes" id="UP000255365"/>
    </source>
</evidence>
<name>A0A370SE09_PSEJE</name>
<dbReference type="AlphaFoldDB" id="A0A370SE09"/>
<organism evidence="1 2">
    <name type="scientific">Pseudomonas jessenii</name>
    <dbReference type="NCBI Taxonomy" id="77298"/>
    <lineage>
        <taxon>Bacteria</taxon>
        <taxon>Pseudomonadati</taxon>
        <taxon>Pseudomonadota</taxon>
        <taxon>Gammaproteobacteria</taxon>
        <taxon>Pseudomonadales</taxon>
        <taxon>Pseudomonadaceae</taxon>
        <taxon>Pseudomonas</taxon>
    </lineage>
</organism>
<reference evidence="1 2" key="1">
    <citation type="submission" date="2018-07" db="EMBL/GenBank/DDBJ databases">
        <title>Genome sequencing of rice bacterial endophytes.</title>
        <authorList>
            <person name="Venturi V."/>
        </authorList>
    </citation>
    <scope>NUCLEOTIDE SEQUENCE [LARGE SCALE GENOMIC DNA]</scope>
    <source>
        <strain evidence="1 2">E2333</strain>
    </source>
</reference>
<evidence type="ECO:0000313" key="1">
    <source>
        <dbReference type="EMBL" id="RDL17988.1"/>
    </source>
</evidence>
<protein>
    <submittedName>
        <fullName evidence="1">Uncharacterized protein</fullName>
    </submittedName>
</protein>
<proteinExistence type="predicted"/>
<dbReference type="Proteomes" id="UP000255365">
    <property type="component" value="Unassembled WGS sequence"/>
</dbReference>
<dbReference type="EMBL" id="QRAV01000010">
    <property type="protein sequence ID" value="RDL17988.1"/>
    <property type="molecule type" value="Genomic_DNA"/>
</dbReference>
<gene>
    <name evidence="1" type="ORF">DEU51_11058</name>
</gene>
<accession>A0A370SE09</accession>